<dbReference type="Gene3D" id="1.25.40.180">
    <property type="match status" value="1"/>
</dbReference>
<gene>
    <name evidence="2" type="ORF">TPC1_10625</name>
</gene>
<dbReference type="AlphaFoldDB" id="A0A146KL63"/>
<dbReference type="InterPro" id="IPR016024">
    <property type="entry name" value="ARM-type_fold"/>
</dbReference>
<proteinExistence type="predicted"/>
<sequence length="960" mass="112633">NKQKYQEKRDKKQRYEQSDKIKVEAAKTDQPLQQTNDQSMVLKIDEKVKYKMTNSKTDQMEGEKLQSSQHLASLNNKEIPHLPEVTPKEVTPQVNLQMQTTKKFALNATAQQKLEEVKKPEQPVPVQPVQTAQQKPAKFQISSKPKEAEPDKPQEINITVEPDVFLGLTQIEKTAFESFQQIFGVPKYLQEQATMHSCIDIFKNKLKYVPAENDLSAQDIEYQQQYFEISQYKDQSKFKQTHEKGSIPKIFRDKILNKTSKDDYTKDFMMEIRNILNKFTEDQNGKIWAQLIKVLIKTLETVKKPEERYNLFKIMIYEMFDKACLEKKFVQVYAQLIQKATSVKSYEDKRFDKDVQAQLKKFKIDIVSHFVSLYSKDSNYQAFDQKYEGFIAIVKKELIMTSIFDELKNGISSDTKLQPKVGETESERSERLNIAKVHFTGCLEFISQLYLLDKSIISEGVFVSFQIALFSKEIKEIAQLVNIEAPVINKPSIKENPQLMDEIQVIIKKANEQHLQLECTNLRGLVRIIELTYSKQQLAKQPEMNFVFEAIKQFNIEIIPSFIFHKIHNQIFNNLQQEEELKTRTVSTQEWTLEALLEEWLETSLLKAAEKLFEGKLEDNFQMNTDKLIQFFNVAVKASKCDRFVAELPRVIKNLSKENKKNFNNQFVKNFVTLFQKEDNLRFKHVFKFISIQLQDSLDFYNMIDLIEENKVFDFIFTLLLVTIEVTFEQTLLDNFCDQLSEAQLSEIEALIHQFRFYEVTQLKFMQDIFKNEKYGYFAEPDAQSLLDELITPFDQQTIEKLQIILQLNNESQTRKNTAKLANLIPHEQKVVPIKLFSLFEKLNFECGIQAFNFLKFTTSKVDKPQRKLRIYILEQHIKSFIKDNKVDELKLFVQQYQQIALAVLDKSYLICRENGGQIVNLLNLCEKVDIQRLKTLIQMKKQERKNYGLLQEVVAWAEK</sequence>
<evidence type="ECO:0000256" key="1">
    <source>
        <dbReference type="SAM" id="MobiDB-lite"/>
    </source>
</evidence>
<reference evidence="2" key="1">
    <citation type="submission" date="2015-07" db="EMBL/GenBank/DDBJ databases">
        <title>Adaptation to a free-living lifestyle via gene acquisitions in the diplomonad Trepomonas sp. PC1.</title>
        <authorList>
            <person name="Xu F."/>
            <person name="Jerlstrom-Hultqvist J."/>
            <person name="Kolisko M."/>
            <person name="Simpson A.G.B."/>
            <person name="Roger A.J."/>
            <person name="Svard S.G."/>
            <person name="Andersson J.O."/>
        </authorList>
    </citation>
    <scope>NUCLEOTIDE SEQUENCE</scope>
    <source>
        <strain evidence="2">PC1</strain>
    </source>
</reference>
<dbReference type="EMBL" id="GDID01000465">
    <property type="protein sequence ID" value="JAP96141.1"/>
    <property type="molecule type" value="Transcribed_RNA"/>
</dbReference>
<name>A0A146KL63_9EUKA</name>
<protein>
    <submittedName>
        <fullName evidence="2">Uncharacterized protein</fullName>
    </submittedName>
</protein>
<feature type="compositionally biased region" description="Basic and acidic residues" evidence="1">
    <location>
        <begin position="1"/>
        <end position="27"/>
    </location>
</feature>
<dbReference type="SUPFAM" id="SSF48371">
    <property type="entry name" value="ARM repeat"/>
    <property type="match status" value="1"/>
</dbReference>
<evidence type="ECO:0000313" key="2">
    <source>
        <dbReference type="EMBL" id="JAP96141.1"/>
    </source>
</evidence>
<organism evidence="2">
    <name type="scientific">Trepomonas sp. PC1</name>
    <dbReference type="NCBI Taxonomy" id="1076344"/>
    <lineage>
        <taxon>Eukaryota</taxon>
        <taxon>Metamonada</taxon>
        <taxon>Diplomonadida</taxon>
        <taxon>Hexamitidae</taxon>
        <taxon>Hexamitinae</taxon>
        <taxon>Trepomonas</taxon>
    </lineage>
</organism>
<feature type="region of interest" description="Disordered" evidence="1">
    <location>
        <begin position="1"/>
        <end position="36"/>
    </location>
</feature>
<feature type="non-terminal residue" evidence="2">
    <location>
        <position position="1"/>
    </location>
</feature>
<accession>A0A146KL63</accession>
<feature type="region of interest" description="Disordered" evidence="1">
    <location>
        <begin position="117"/>
        <end position="151"/>
    </location>
</feature>
<feature type="compositionally biased region" description="Low complexity" evidence="1">
    <location>
        <begin position="127"/>
        <end position="138"/>
    </location>
</feature>